<dbReference type="EMBL" id="CP021417">
    <property type="protein sequence ID" value="WCV10795.1"/>
    <property type="molecule type" value="Genomic_DNA"/>
</dbReference>
<evidence type="ECO:0000313" key="1">
    <source>
        <dbReference type="EMBL" id="WCV10795.1"/>
    </source>
</evidence>
<sequence length="158" mass="17995">MSETRRYFTVQRYGPELIYSELLFHVEDEDSLMFALASSLMFIAWQKTAGGRLKSGLRCSNTLVWNTFPVPELDDDTRTKIIEAGKKALEACEPHPEGKRSLANHYNPLAMDPALLKAHDVLDRVVDKAMGTPKKLTTEKQRQEILLANYARMMSEYA</sequence>
<proteinExistence type="predicted"/>
<dbReference type="Proteomes" id="UP000195652">
    <property type="component" value="Chromosome"/>
</dbReference>
<evidence type="ECO:0000313" key="2">
    <source>
        <dbReference type="Proteomes" id="UP000195652"/>
    </source>
</evidence>
<reference evidence="1 2" key="3">
    <citation type="journal article" date="2020" name="Int. J. Syst. Evol. Microbiol.">
        <title>Corynebacterium silvaticum sp. nov., a unique group of NTTB corynebacteria in wild boar and roe deer.</title>
        <authorList>
            <person name="Dangel A."/>
            <person name="Berger A."/>
            <person name="Rau J."/>
            <person name="Eisenberg T."/>
            <person name="Kampfer P."/>
            <person name="Margos G."/>
            <person name="Contzen M."/>
            <person name="Busse H.J."/>
            <person name="Konrad R."/>
            <person name="Peters M."/>
            <person name="Sting R."/>
            <person name="Sing A."/>
        </authorList>
    </citation>
    <scope>NUCLEOTIDE SEQUENCE [LARGE SCALE GENOMIC DNA]</scope>
    <source>
        <strain evidence="1 2">PO100/5</strain>
    </source>
</reference>
<reference evidence="1 2" key="2">
    <citation type="journal article" date="2020" name="Antonie Van Leeuwenhoek">
        <title>Phylogenomic characterisation of a novel corynebacterial species pathogenic to animals.</title>
        <authorList>
            <person name="Moller J."/>
            <person name="Musella L."/>
            <person name="Melnikov V."/>
            <person name="Geissdorfer W."/>
            <person name="Burkovski A."/>
            <person name="Sangal V."/>
        </authorList>
    </citation>
    <scope>NUCLEOTIDE SEQUENCE [LARGE SCALE GENOMIC DNA]</scope>
    <source>
        <strain evidence="1 2">PO100/5</strain>
    </source>
</reference>
<keyword evidence="1" id="KW-0808">Transferase</keyword>
<name>A0ACD4PZG5_9CORY</name>
<gene>
    <name evidence="1" type="ORF">CBE74_12510</name>
</gene>
<accession>A0ACD4PZG5</accession>
<keyword evidence="1" id="KW-0489">Methyltransferase</keyword>
<reference evidence="1 2" key="4">
    <citation type="journal article" date="2020" name="PLoS ONE">
        <title>Taxonomic classification of strain PO100/5 shows a broader geographic distribution and genetic markers of the recently described Corynebacterium silvaticum.</title>
        <authorList>
            <person name="Viana M.V.C."/>
            <person name="Profeta R."/>
            <person name="da Silva A.L."/>
            <person name="Hurtado R."/>
            <person name="Cerqueira J.C."/>
            <person name="Ribeiro B.F.S."/>
            <person name="Almeida M.O."/>
            <person name="Morais-Rodrigues F."/>
            <person name="Soares S.C."/>
            <person name="Oliveira M."/>
            <person name="Tavares L."/>
            <person name="Figueiredo H."/>
            <person name="Wattam A.R."/>
            <person name="Barh D."/>
            <person name="Ghosh P."/>
            <person name="Silva A."/>
            <person name="Azevedo V."/>
        </authorList>
    </citation>
    <scope>NUCLEOTIDE SEQUENCE [LARGE SCALE GENOMIC DNA]</scope>
    <source>
        <strain evidence="1 2">PO100/5</strain>
    </source>
</reference>
<organism evidence="1 2">
    <name type="scientific">Corynebacterium silvaticum</name>
    <dbReference type="NCBI Taxonomy" id="2320431"/>
    <lineage>
        <taxon>Bacteria</taxon>
        <taxon>Bacillati</taxon>
        <taxon>Actinomycetota</taxon>
        <taxon>Actinomycetes</taxon>
        <taxon>Mycobacteriales</taxon>
        <taxon>Corynebacteriaceae</taxon>
        <taxon>Corynebacterium</taxon>
    </lineage>
</organism>
<reference evidence="1 2" key="1">
    <citation type="journal article" date="2014" name="BMC Vet. Res.">
        <title>First report of Corynebacterium pseudotuberculosis from caseous lymphadenitis lesions in Black Alentejano pig (Sus scrofa domesticus).</title>
        <authorList>
            <person name="Oliveira M."/>
            <person name="Barroco C."/>
            <person name="Mottola C."/>
            <person name="Santos R."/>
            <person name="Lemsaddek A."/>
            <person name="Tavares L."/>
            <person name="Semedo-Lemsaddek T."/>
        </authorList>
    </citation>
    <scope>NUCLEOTIDE SEQUENCE [LARGE SCALE GENOMIC DNA]</scope>
    <source>
        <strain evidence="1 2">PO100/5</strain>
    </source>
</reference>
<protein>
    <submittedName>
        <fullName evidence="1">Methyltransferase</fullName>
    </submittedName>
</protein>
<keyword evidence="2" id="KW-1185">Reference proteome</keyword>